<dbReference type="InterPro" id="IPR014026">
    <property type="entry name" value="UDP-Glc/GDP-Man_DH_dimer"/>
</dbReference>
<dbReference type="GO" id="GO:0003979">
    <property type="term" value="F:UDP-glucose 6-dehydrogenase activity"/>
    <property type="evidence" value="ECO:0007669"/>
    <property type="project" value="UniProtKB-EC"/>
</dbReference>
<comment type="pathway">
    <text evidence="1">Nucleotide-sugar biosynthesis; UDP-alpha-D-glucuronate biosynthesis; UDP-alpha-D-glucuronate from UDP-alpha-D-glucose: step 1/1.</text>
</comment>
<dbReference type="PIRSF" id="PIRSF000124">
    <property type="entry name" value="UDPglc_GDPman_dh"/>
    <property type="match status" value="1"/>
</dbReference>
<dbReference type="SUPFAM" id="SSF51735">
    <property type="entry name" value="NAD(P)-binding Rossmann-fold domains"/>
    <property type="match status" value="1"/>
</dbReference>
<feature type="binding site" evidence="9">
    <location>
        <position position="209"/>
    </location>
    <ligand>
        <name>substrate</name>
    </ligand>
</feature>
<feature type="binding site" evidence="9">
    <location>
        <position position="323"/>
    </location>
    <ligand>
        <name>substrate</name>
    </ligand>
</feature>
<dbReference type="UniPathway" id="UPA00038">
    <property type="reaction ID" value="UER00491"/>
</dbReference>
<feature type="binding site" evidence="10">
    <location>
        <position position="160"/>
    </location>
    <ligand>
        <name>NAD(+)</name>
        <dbReference type="ChEBI" id="CHEBI:57540"/>
    </ligand>
</feature>
<dbReference type="Gene3D" id="3.40.50.720">
    <property type="entry name" value="NAD(P)-binding Rossmann-like Domain"/>
    <property type="match status" value="2"/>
</dbReference>
<evidence type="ECO:0000259" key="11">
    <source>
        <dbReference type="SMART" id="SM00984"/>
    </source>
</evidence>
<sequence>MNISIFGLGYVGCVSIACLAENGHTVTGVDVVPHKIDLINAGKATIIEKDIDILLTSNWEKGRISASQNFKDAVLNTEISIICVGTPSDVNGHLNLNAIYQTAEQIGEALKEKDGFHIAVIRSTVLPGTNQKIGEIIAERSGKKRNEAFAVVSNPEFLREGSAVKDYYNPPVTVIGTDNEKASKKIAEMYKGINAPVKETNIEIAELIKYVNNSFHALKVSFANEVGNICKKMNIDSHELMNLFCMDTQLNLSPYYLKPGFAFGGSCLPKDLKAFKTMAHDFYLESPVLNSILDSNENQKNQALNLVLEKNNRKIGILGLSFKKGTDDLRYSPIVELAESLLGKGFSIAIYDKNVNVSMLSGTNKAYIDKHIPHLSELISDDLEKVINDSETIVISHNEPEFKDINLRYADKHFIDLVKIKDNAPSENYEGICW</sequence>
<feature type="binding site" evidence="10">
    <location>
        <position position="124"/>
    </location>
    <ligand>
        <name>NAD(+)</name>
        <dbReference type="ChEBI" id="CHEBI:57540"/>
    </ligand>
</feature>
<feature type="binding site" evidence="10">
    <location>
        <position position="86"/>
    </location>
    <ligand>
        <name>NAD(+)</name>
        <dbReference type="ChEBI" id="CHEBI:57540"/>
    </ligand>
</feature>
<dbReference type="RefSeq" id="WP_013993343.1">
    <property type="nucleotide sequence ID" value="NC_015844.1"/>
</dbReference>
<dbReference type="PIRSF" id="PIRSF500134">
    <property type="entry name" value="UDPglc_DH_bac"/>
    <property type="match status" value="1"/>
</dbReference>
<dbReference type="InterPro" id="IPR036220">
    <property type="entry name" value="UDP-Glc/GDP-Man_DH_C_sf"/>
</dbReference>
<feature type="binding site" evidence="10">
    <location>
        <position position="270"/>
    </location>
    <ligand>
        <name>NAD(+)</name>
        <dbReference type="ChEBI" id="CHEBI:57540"/>
    </ligand>
</feature>
<keyword evidence="13" id="KW-1185">Reference proteome</keyword>
<gene>
    <name evidence="12" type="primary">algD</name>
    <name evidence="12" type="ordered locus">zobellia_1984</name>
</gene>
<dbReference type="GO" id="GO:0051287">
    <property type="term" value="F:NAD binding"/>
    <property type="evidence" value="ECO:0007669"/>
    <property type="project" value="InterPro"/>
</dbReference>
<evidence type="ECO:0000256" key="3">
    <source>
        <dbReference type="ARBA" id="ARBA00012954"/>
    </source>
</evidence>
<evidence type="ECO:0000256" key="8">
    <source>
        <dbReference type="PIRSR" id="PIRSR500134-1"/>
    </source>
</evidence>
<organism evidence="12 13">
    <name type="scientific">Zobellia galactanivorans (strain DSM 12802 / CCUG 47099 / CIP 106680 / NCIMB 13871 / Dsij)</name>
    <dbReference type="NCBI Taxonomy" id="63186"/>
    <lineage>
        <taxon>Bacteria</taxon>
        <taxon>Pseudomonadati</taxon>
        <taxon>Bacteroidota</taxon>
        <taxon>Flavobacteriia</taxon>
        <taxon>Flavobacteriales</taxon>
        <taxon>Flavobacteriaceae</taxon>
        <taxon>Zobellia</taxon>
    </lineage>
</organism>
<feature type="binding site" evidence="10">
    <location>
        <position position="35"/>
    </location>
    <ligand>
        <name>NAD(+)</name>
        <dbReference type="ChEBI" id="CHEBI:57540"/>
    </ligand>
</feature>
<dbReference type="PATRIC" id="fig|63186.3.peg.1953"/>
<evidence type="ECO:0000256" key="5">
    <source>
        <dbReference type="ARBA" id="ARBA00023027"/>
    </source>
</evidence>
<dbReference type="Pfam" id="PF03720">
    <property type="entry name" value="UDPG_MGDP_dh_C"/>
    <property type="match status" value="1"/>
</dbReference>
<dbReference type="EMBL" id="FP476056">
    <property type="protein sequence ID" value="CAZ96056.1"/>
    <property type="molecule type" value="Genomic_DNA"/>
</dbReference>
<evidence type="ECO:0000256" key="10">
    <source>
        <dbReference type="PIRSR" id="PIRSR500134-3"/>
    </source>
</evidence>
<evidence type="ECO:0000256" key="4">
    <source>
        <dbReference type="ARBA" id="ARBA00023002"/>
    </source>
</evidence>
<dbReference type="Proteomes" id="UP000008898">
    <property type="component" value="Chromosome"/>
</dbReference>
<evidence type="ECO:0000313" key="13">
    <source>
        <dbReference type="Proteomes" id="UP000008898"/>
    </source>
</evidence>
<reference evidence="13" key="1">
    <citation type="submission" date="2009-07" db="EMBL/GenBank/DDBJ databases">
        <title>Complete genome sequence of Zobellia galactanivorans Dsij.</title>
        <authorList>
            <consortium name="Genoscope - CEA"/>
        </authorList>
    </citation>
    <scope>NUCLEOTIDE SEQUENCE [LARGE SCALE GENOMIC DNA]</scope>
    <source>
        <strain evidence="13">DSM 12802 / CCUG 47099 / CIP 106680 / NCIMB 13871 / Dsij</strain>
    </source>
</reference>
<feature type="active site" description="Nucleophile" evidence="8">
    <location>
        <position position="267"/>
    </location>
</feature>
<proteinExistence type="inferred from homology"/>
<dbReference type="SMART" id="SM00984">
    <property type="entry name" value="UDPG_MGDP_dh_C"/>
    <property type="match status" value="1"/>
</dbReference>
<dbReference type="Pfam" id="PF03721">
    <property type="entry name" value="UDPG_MGDP_dh_N"/>
    <property type="match status" value="1"/>
</dbReference>
<evidence type="ECO:0000256" key="6">
    <source>
        <dbReference type="ARBA" id="ARBA00047473"/>
    </source>
</evidence>
<dbReference type="NCBIfam" id="TIGR03026">
    <property type="entry name" value="NDP-sugDHase"/>
    <property type="match status" value="1"/>
</dbReference>
<dbReference type="InterPro" id="IPR014027">
    <property type="entry name" value="UDP-Glc/GDP-Man_DH_C"/>
</dbReference>
<dbReference type="InterPro" id="IPR036291">
    <property type="entry name" value="NAD(P)-bd_dom_sf"/>
</dbReference>
<name>G0L597_ZOBGA</name>
<dbReference type="SUPFAM" id="SSF48179">
    <property type="entry name" value="6-phosphogluconate dehydrogenase C-terminal domain-like"/>
    <property type="match status" value="1"/>
</dbReference>
<keyword evidence="4 7" id="KW-0560">Oxidoreductase</keyword>
<dbReference type="PANTHER" id="PTHR43750">
    <property type="entry name" value="UDP-GLUCOSE 6-DEHYDROGENASE TUAD"/>
    <property type="match status" value="1"/>
</dbReference>
<comment type="similarity">
    <text evidence="2 7">Belongs to the UDP-glucose/GDP-mannose dehydrogenase family.</text>
</comment>
<dbReference type="STRING" id="63186.ZOBELLIA_1984"/>
<reference evidence="12 13" key="2">
    <citation type="journal article" date="2012" name="Environ. Microbiol.">
        <title>Characterization of the first alginolytic operons in a marine bacterium: from their emergence in marine Flavobacteriia to their independent transfers to marine Proteobacteria and human gut Bacteroides.</title>
        <authorList>
            <person name="Thomas F."/>
            <person name="Barbeyron T."/>
            <person name="Tonon T."/>
            <person name="Genicot S."/>
            <person name="Czjzek M."/>
            <person name="Michel G."/>
        </authorList>
    </citation>
    <scope>NUCLEOTIDE SEQUENCE [LARGE SCALE GENOMIC DNA]</scope>
    <source>
        <strain evidence="13">DSM 12802 / CCUG 47099 / CIP 106680 / NCIMB 13871 / Dsij</strain>
    </source>
</reference>
<dbReference type="Pfam" id="PF00984">
    <property type="entry name" value="UDPG_MGDP_dh"/>
    <property type="match status" value="1"/>
</dbReference>
<dbReference type="EC" id="1.1.1.22" evidence="3 7"/>
<dbReference type="InterPro" id="IPR028357">
    <property type="entry name" value="UDPglc_DH_bac"/>
</dbReference>
<dbReference type="InterPro" id="IPR001732">
    <property type="entry name" value="UDP-Glc/GDP-Man_DH_N"/>
</dbReference>
<evidence type="ECO:0000256" key="1">
    <source>
        <dbReference type="ARBA" id="ARBA00004701"/>
    </source>
</evidence>
<feature type="binding site" evidence="10">
    <location>
        <position position="30"/>
    </location>
    <ligand>
        <name>NAD(+)</name>
        <dbReference type="ChEBI" id="CHEBI:57540"/>
    </ligand>
</feature>
<feature type="domain" description="UDP-glucose/GDP-mannose dehydrogenase C-terminal" evidence="11">
    <location>
        <begin position="316"/>
        <end position="423"/>
    </location>
</feature>
<dbReference type="KEGG" id="zga:ZOBELLIA_1984"/>
<evidence type="ECO:0000256" key="2">
    <source>
        <dbReference type="ARBA" id="ARBA00006601"/>
    </source>
</evidence>
<feature type="binding site" evidence="10">
    <location>
        <position position="330"/>
    </location>
    <ligand>
        <name>NAD(+)</name>
        <dbReference type="ChEBI" id="CHEBI:57540"/>
    </ligand>
</feature>
<accession>G0L597</accession>
<feature type="binding site" evidence="9">
    <location>
        <position position="264"/>
    </location>
    <ligand>
        <name>substrate</name>
    </ligand>
</feature>
<dbReference type="OrthoDB" id="9803238at2"/>
<dbReference type="SUPFAM" id="SSF52413">
    <property type="entry name" value="UDP-glucose/GDP-mannose dehydrogenase C-terminal domain"/>
    <property type="match status" value="1"/>
</dbReference>
<dbReference type="Gene3D" id="1.20.5.170">
    <property type="match status" value="1"/>
</dbReference>
<dbReference type="AlphaFoldDB" id="G0L597"/>
<dbReference type="GO" id="GO:0000271">
    <property type="term" value="P:polysaccharide biosynthetic process"/>
    <property type="evidence" value="ECO:0007669"/>
    <property type="project" value="InterPro"/>
</dbReference>
<keyword evidence="5 7" id="KW-0520">NAD</keyword>
<evidence type="ECO:0000256" key="9">
    <source>
        <dbReference type="PIRSR" id="PIRSR500134-2"/>
    </source>
</evidence>
<protein>
    <recommendedName>
        <fullName evidence="3 7">UDP-glucose 6-dehydrogenase</fullName>
        <ecNumber evidence="3 7">1.1.1.22</ecNumber>
    </recommendedName>
</protein>
<evidence type="ECO:0000256" key="7">
    <source>
        <dbReference type="PIRNR" id="PIRNR000124"/>
    </source>
</evidence>
<dbReference type="GO" id="GO:0006065">
    <property type="term" value="P:UDP-glucuronate biosynthetic process"/>
    <property type="evidence" value="ECO:0007669"/>
    <property type="project" value="UniProtKB-UniPathway"/>
</dbReference>
<evidence type="ECO:0000313" key="12">
    <source>
        <dbReference type="EMBL" id="CAZ96056.1"/>
    </source>
</evidence>
<dbReference type="InterPro" id="IPR017476">
    <property type="entry name" value="UDP-Glc/GDP-Man"/>
</dbReference>
<feature type="binding site" evidence="9">
    <location>
        <begin position="256"/>
        <end position="260"/>
    </location>
    <ligand>
        <name>substrate</name>
    </ligand>
</feature>
<dbReference type="HOGENOM" id="CLU_023810_1_1_10"/>
<dbReference type="InterPro" id="IPR008927">
    <property type="entry name" value="6-PGluconate_DH-like_C_sf"/>
</dbReference>
<comment type="catalytic activity">
    <reaction evidence="6 7">
        <text>UDP-alpha-D-glucose + 2 NAD(+) + H2O = UDP-alpha-D-glucuronate + 2 NADH + 3 H(+)</text>
        <dbReference type="Rhea" id="RHEA:23596"/>
        <dbReference type="ChEBI" id="CHEBI:15377"/>
        <dbReference type="ChEBI" id="CHEBI:15378"/>
        <dbReference type="ChEBI" id="CHEBI:57540"/>
        <dbReference type="ChEBI" id="CHEBI:57945"/>
        <dbReference type="ChEBI" id="CHEBI:58052"/>
        <dbReference type="ChEBI" id="CHEBI:58885"/>
        <dbReference type="EC" id="1.1.1.22"/>
    </reaction>
</comment>
<feature type="binding site" evidence="9">
    <location>
        <begin position="157"/>
        <end position="160"/>
    </location>
    <ligand>
        <name>substrate</name>
    </ligand>
</feature>
<dbReference type="PANTHER" id="PTHR43750:SF1">
    <property type="entry name" value="GDP-MANNOSE 6-DEHYDROGENASE"/>
    <property type="match status" value="1"/>
</dbReference>